<feature type="compositionally biased region" description="Acidic residues" evidence="1">
    <location>
        <begin position="810"/>
        <end position="823"/>
    </location>
</feature>
<protein>
    <submittedName>
        <fullName evidence="2">Uncharacterized protein</fullName>
    </submittedName>
</protein>
<dbReference type="OrthoDB" id="5413003at2759"/>
<evidence type="ECO:0000313" key="3">
    <source>
        <dbReference type="Proteomes" id="UP000245946"/>
    </source>
</evidence>
<reference evidence="2 3" key="1">
    <citation type="journal article" date="2018" name="Mol. Biol. Evol.">
        <title>Broad Genomic Sampling Reveals a Smut Pathogenic Ancestry of the Fungal Clade Ustilaginomycotina.</title>
        <authorList>
            <person name="Kijpornyongpan T."/>
            <person name="Mondo S.J."/>
            <person name="Barry K."/>
            <person name="Sandor L."/>
            <person name="Lee J."/>
            <person name="Lipzen A."/>
            <person name="Pangilinan J."/>
            <person name="LaButti K."/>
            <person name="Hainaut M."/>
            <person name="Henrissat B."/>
            <person name="Grigoriev I.V."/>
            <person name="Spatafora J.W."/>
            <person name="Aime M.C."/>
        </authorList>
    </citation>
    <scope>NUCLEOTIDE SEQUENCE [LARGE SCALE GENOMIC DNA]</scope>
    <source>
        <strain evidence="2 3">MCA 4186</strain>
    </source>
</reference>
<dbReference type="EMBL" id="KZ819307">
    <property type="protein sequence ID" value="PWN95021.1"/>
    <property type="molecule type" value="Genomic_DNA"/>
</dbReference>
<gene>
    <name evidence="2" type="ORF">FA09DRAFT_332441</name>
</gene>
<feature type="compositionally biased region" description="Basic and acidic residues" evidence="1">
    <location>
        <begin position="562"/>
        <end position="572"/>
    </location>
</feature>
<dbReference type="InterPro" id="IPR038014">
    <property type="entry name" value="Ies1"/>
</dbReference>
<name>A0A316Z0K6_9BASI</name>
<sequence>MSAQAAAAASTSRPASPTKREDDAASTAGPSSAGVAGGTSERGASPTSAAADNAAAIAVNAAAQAAALKPRDSHASAPTDIAPGSAPYWPGYQNSMLSKSGGPNPRNLPVKRYDGEPLSRADLQHALLCHLFNDTTRCFTNPRPGPGGKSTASGSSSAVIPATPVYPHGLAAACARPSDETPEELAAWQERYTLSSRLANASDAERTAAGLPCAGAEKLTFKELYLHALTSSGRCTKAMREKLLADEEYAEDFAKTCLLVNLGRINTTLAFYPEMKTILRSYHPLACVQRNDNTRRHMQDAPRMKSLLKSVLLDGETPGPAGSASGVGSGGNNPGANAAKAAAAAVIAATAGSSSGGSGGSGVELGDAPGTLSDLLAKRRKFAGSRHPVTSIVTLLFILTAQANDITMLHFAAPHDFWTIFFPHTRYPVPARQRAKSFLWLIWHYLEGPIDAVTSDGPANPFDDAASAAAMKDARATRASITTEPERKRAYWEGAWRGVRNPEWEDWNKKRKAAAAAAASSATADGPPAAKKQRRSPDSAAPAAVDGDGDAQMADASTSAVKKSEEEEKAPGAEEELAPPEFLHRILSPHLDVISIPESAAENVDTDDERSWAQEMRDERTAFLVRFQAEEGARLAGLDPSKVDLDGASVRGTPDVGGESIPAGSAAAAMVAAAATAASKGKQKPGGKRTALPMGGGSSYPLANILAAAKDANGLTTGPGSVAGSVGVFDPEAARLEAEEAARRERAERAPPNLWQLNLRVPAAPNGAARNRNMSSAAHFAAQAASLSLPRIAWRRILERARRGVGEASYESDDDEVAEDEARDGEPRQQMPAYAASS</sequence>
<organism evidence="2 3">
    <name type="scientific">Tilletiopsis washingtonensis</name>
    <dbReference type="NCBI Taxonomy" id="58919"/>
    <lineage>
        <taxon>Eukaryota</taxon>
        <taxon>Fungi</taxon>
        <taxon>Dikarya</taxon>
        <taxon>Basidiomycota</taxon>
        <taxon>Ustilaginomycotina</taxon>
        <taxon>Exobasidiomycetes</taxon>
        <taxon>Entylomatales</taxon>
        <taxon>Entylomatales incertae sedis</taxon>
        <taxon>Tilletiopsis</taxon>
    </lineage>
</organism>
<dbReference type="PANTHER" id="PTHR37287:SF1">
    <property type="entry name" value="INO EIGHTY SUBUNIT 1"/>
    <property type="match status" value="1"/>
</dbReference>
<dbReference type="Proteomes" id="UP000245946">
    <property type="component" value="Unassembled WGS sequence"/>
</dbReference>
<feature type="compositionally biased region" description="Low complexity" evidence="1">
    <location>
        <begin position="1"/>
        <end position="16"/>
    </location>
</feature>
<feature type="region of interest" description="Disordered" evidence="1">
    <location>
        <begin position="503"/>
        <end position="581"/>
    </location>
</feature>
<dbReference type="GO" id="GO:0031011">
    <property type="term" value="C:Ino80 complex"/>
    <property type="evidence" value="ECO:0007669"/>
    <property type="project" value="InterPro"/>
</dbReference>
<dbReference type="RefSeq" id="XP_025595300.1">
    <property type="nucleotide sequence ID" value="XM_025743456.1"/>
</dbReference>
<evidence type="ECO:0000256" key="1">
    <source>
        <dbReference type="SAM" id="MobiDB-lite"/>
    </source>
</evidence>
<dbReference type="STRING" id="58919.A0A316Z0K6"/>
<dbReference type="PANTHER" id="PTHR37287">
    <property type="entry name" value="INO EIGHTY SUBUNIT 1"/>
    <property type="match status" value="1"/>
</dbReference>
<dbReference type="GeneID" id="37271000"/>
<proteinExistence type="predicted"/>
<feature type="region of interest" description="Disordered" evidence="1">
    <location>
        <begin position="638"/>
        <end position="657"/>
    </location>
</feature>
<evidence type="ECO:0000313" key="2">
    <source>
        <dbReference type="EMBL" id="PWN95021.1"/>
    </source>
</evidence>
<feature type="region of interest" description="Disordered" evidence="1">
    <location>
        <begin position="1"/>
        <end position="51"/>
    </location>
</feature>
<accession>A0A316Z0K6</accession>
<keyword evidence="3" id="KW-1185">Reference proteome</keyword>
<feature type="compositionally biased region" description="Low complexity" evidence="1">
    <location>
        <begin position="514"/>
        <end position="530"/>
    </location>
</feature>
<dbReference type="AlphaFoldDB" id="A0A316Z0K6"/>
<feature type="region of interest" description="Disordered" evidence="1">
    <location>
        <begin position="804"/>
        <end position="838"/>
    </location>
</feature>